<keyword evidence="12" id="KW-1185">Reference proteome</keyword>
<feature type="transmembrane region" description="Helical" evidence="10">
    <location>
        <begin position="343"/>
        <end position="361"/>
    </location>
</feature>
<evidence type="ECO:0000313" key="11">
    <source>
        <dbReference type="EMBL" id="KAK7575637.1"/>
    </source>
</evidence>
<dbReference type="EMBL" id="JBBCAQ010000036">
    <property type="protein sequence ID" value="KAK7575637.1"/>
    <property type="molecule type" value="Genomic_DNA"/>
</dbReference>
<feature type="transmembrane region" description="Helical" evidence="10">
    <location>
        <begin position="406"/>
        <end position="428"/>
    </location>
</feature>
<gene>
    <name evidence="11" type="ORF">V9T40_011923</name>
</gene>
<dbReference type="GO" id="GO:0005789">
    <property type="term" value="C:endoplasmic reticulum membrane"/>
    <property type="evidence" value="ECO:0007669"/>
    <property type="project" value="UniProtKB-SubCell"/>
</dbReference>
<feature type="transmembrane region" description="Helical" evidence="10">
    <location>
        <begin position="244"/>
        <end position="261"/>
    </location>
</feature>
<accession>A0AAN9TJK0</accession>
<dbReference type="GO" id="GO:0043048">
    <property type="term" value="P:dolichyl monophosphate biosynthetic process"/>
    <property type="evidence" value="ECO:0007669"/>
    <property type="project" value="TreeGrafter"/>
</dbReference>
<feature type="transmembrane region" description="Helical" evidence="10">
    <location>
        <begin position="81"/>
        <end position="101"/>
    </location>
</feature>
<comment type="similarity">
    <text evidence="2">Belongs to the polyprenol kinase family.</text>
</comment>
<organism evidence="11 12">
    <name type="scientific">Parthenolecanium corni</name>
    <dbReference type="NCBI Taxonomy" id="536013"/>
    <lineage>
        <taxon>Eukaryota</taxon>
        <taxon>Metazoa</taxon>
        <taxon>Ecdysozoa</taxon>
        <taxon>Arthropoda</taxon>
        <taxon>Hexapoda</taxon>
        <taxon>Insecta</taxon>
        <taxon>Pterygota</taxon>
        <taxon>Neoptera</taxon>
        <taxon>Paraneoptera</taxon>
        <taxon>Hemiptera</taxon>
        <taxon>Sternorrhyncha</taxon>
        <taxon>Coccoidea</taxon>
        <taxon>Coccidae</taxon>
        <taxon>Parthenolecanium</taxon>
    </lineage>
</organism>
<evidence type="ECO:0000256" key="9">
    <source>
        <dbReference type="ARBA" id="ARBA00023136"/>
    </source>
</evidence>
<keyword evidence="5 10" id="KW-0812">Transmembrane</keyword>
<feature type="transmembrane region" description="Helical" evidence="10">
    <location>
        <begin position="281"/>
        <end position="312"/>
    </location>
</feature>
<dbReference type="Proteomes" id="UP001367676">
    <property type="component" value="Unassembled WGS sequence"/>
</dbReference>
<feature type="transmembrane region" description="Helical" evidence="10">
    <location>
        <begin position="174"/>
        <end position="196"/>
    </location>
</feature>
<proteinExistence type="inferred from homology"/>
<dbReference type="PANTHER" id="PTHR13205:SF15">
    <property type="entry name" value="DOLICHOL KINASE"/>
    <property type="match status" value="1"/>
</dbReference>
<evidence type="ECO:0000256" key="4">
    <source>
        <dbReference type="ARBA" id="ARBA00022679"/>
    </source>
</evidence>
<feature type="transmembrane region" description="Helical" evidence="10">
    <location>
        <begin position="22"/>
        <end position="42"/>
    </location>
</feature>
<sequence>MNLFSFTELNTQVRNRCLERGLIFRSAGNGLWMCLLLPVALLSNLHNYNGYSELYKTIAVVSIGQFICAVSNILQSNNDHIPFGPIGLLFSSTIVSLVLVFCTDHSLIIILTTAILSSLSYSKVWETVIRKCPRCFTYGEVSLIAQAIVLYLSSFGINLILLWSRYSIKQCHEIATFILQAGFFAVLCIVATATYFPAILRNSFTFLFVLCSLVGIFVLGLPFIVIERNSILWLFQLVNNQKSIPLISLWMVCCLGAVYFLSQQCRDSKPASSGMRKSFHFLIFIVFLPGLIIHPCLMYLASGVALALLILIETARKLNVTVYSNILHSCFKAFKDEKDEGDLALTPLYLMIGCAVPLWMYPFSFSKYIPLPVLAGLLTVAIGDSMASIGGTSFGSHQWPRSSKTIEGTICCFASQIITLFILFYLGFIRIKHSMLSLFTVAVISLLEAHTDQIDNLILPFVSYIMFCLIS</sequence>
<feature type="transmembrane region" description="Helical" evidence="10">
    <location>
        <begin position="203"/>
        <end position="224"/>
    </location>
</feature>
<dbReference type="EC" id="2.7.1.108" evidence="3"/>
<keyword evidence="9 10" id="KW-0472">Membrane</keyword>
<dbReference type="GO" id="GO:0004168">
    <property type="term" value="F:dolichol kinase activity"/>
    <property type="evidence" value="ECO:0007669"/>
    <property type="project" value="UniProtKB-EC"/>
</dbReference>
<keyword evidence="7" id="KW-0256">Endoplasmic reticulum</keyword>
<feature type="transmembrane region" description="Helical" evidence="10">
    <location>
        <begin position="141"/>
        <end position="162"/>
    </location>
</feature>
<evidence type="ECO:0000256" key="1">
    <source>
        <dbReference type="ARBA" id="ARBA00004477"/>
    </source>
</evidence>
<evidence type="ECO:0000256" key="6">
    <source>
        <dbReference type="ARBA" id="ARBA00022777"/>
    </source>
</evidence>
<feature type="transmembrane region" description="Helical" evidence="10">
    <location>
        <begin position="54"/>
        <end position="74"/>
    </location>
</feature>
<evidence type="ECO:0000313" key="12">
    <source>
        <dbReference type="Proteomes" id="UP001367676"/>
    </source>
</evidence>
<evidence type="ECO:0000256" key="3">
    <source>
        <dbReference type="ARBA" id="ARBA00012132"/>
    </source>
</evidence>
<feature type="transmembrane region" description="Helical" evidence="10">
    <location>
        <begin position="373"/>
        <end position="394"/>
    </location>
</feature>
<dbReference type="PANTHER" id="PTHR13205">
    <property type="entry name" value="TRANSMEMBRANE PROTEIN 15-RELATED"/>
    <property type="match status" value="1"/>
</dbReference>
<evidence type="ECO:0000256" key="5">
    <source>
        <dbReference type="ARBA" id="ARBA00022692"/>
    </source>
</evidence>
<evidence type="ECO:0000256" key="8">
    <source>
        <dbReference type="ARBA" id="ARBA00022989"/>
    </source>
</evidence>
<keyword evidence="4" id="KW-0808">Transferase</keyword>
<dbReference type="AlphaFoldDB" id="A0AAN9TJK0"/>
<keyword evidence="6" id="KW-0418">Kinase</keyword>
<name>A0AAN9TJK0_9HEMI</name>
<reference evidence="11 12" key="1">
    <citation type="submission" date="2024-03" db="EMBL/GenBank/DDBJ databases">
        <title>Adaptation during the transition from Ophiocordyceps entomopathogen to insect associate is accompanied by gene loss and intensified selection.</title>
        <authorList>
            <person name="Ward C.M."/>
            <person name="Onetto C.A."/>
            <person name="Borneman A.R."/>
        </authorList>
    </citation>
    <scope>NUCLEOTIDE SEQUENCE [LARGE SCALE GENOMIC DNA]</scope>
    <source>
        <strain evidence="11">AWRI1</strain>
        <tissue evidence="11">Single Adult Female</tissue>
    </source>
</reference>
<feature type="transmembrane region" description="Helical" evidence="10">
    <location>
        <begin position="107"/>
        <end position="129"/>
    </location>
</feature>
<comment type="subcellular location">
    <subcellularLocation>
        <location evidence="1">Endoplasmic reticulum membrane</location>
        <topology evidence="1">Multi-pass membrane protein</topology>
    </subcellularLocation>
</comment>
<keyword evidence="8 10" id="KW-1133">Transmembrane helix</keyword>
<evidence type="ECO:0000256" key="10">
    <source>
        <dbReference type="SAM" id="Phobius"/>
    </source>
</evidence>
<evidence type="ECO:0000256" key="2">
    <source>
        <dbReference type="ARBA" id="ARBA00010794"/>
    </source>
</evidence>
<evidence type="ECO:0000256" key="7">
    <source>
        <dbReference type="ARBA" id="ARBA00022824"/>
    </source>
</evidence>
<protein>
    <recommendedName>
        <fullName evidence="3">dolichol kinase</fullName>
        <ecNumber evidence="3">2.7.1.108</ecNumber>
    </recommendedName>
</protein>
<comment type="caution">
    <text evidence="11">The sequence shown here is derived from an EMBL/GenBank/DDBJ whole genome shotgun (WGS) entry which is preliminary data.</text>
</comment>
<dbReference type="InterPro" id="IPR032974">
    <property type="entry name" value="Polypren_kinase"/>
</dbReference>